<keyword evidence="4" id="KW-1185">Reference proteome</keyword>
<feature type="transmembrane region" description="Helical" evidence="1">
    <location>
        <begin position="166"/>
        <end position="193"/>
    </location>
</feature>
<proteinExistence type="predicted"/>
<evidence type="ECO:0000256" key="1">
    <source>
        <dbReference type="SAM" id="Phobius"/>
    </source>
</evidence>
<dbReference type="KEGG" id="mwo:MWSIV6_1805"/>
<dbReference type="RefSeq" id="WP_084531301.1">
    <property type="nucleotide sequence ID" value="NZ_CP104550.1"/>
</dbReference>
<evidence type="ECO:0000313" key="2">
    <source>
        <dbReference type="EMBL" id="MEJ8541930.1"/>
    </source>
</evidence>
<sequence>MSGFKEHLKAIIPHPRLMVLSAALYIYGFVSNALGAAGSYGFLTGDMNVCFSHYPGFRAQFIDYLGGVALGIFISNIKQVLLFIFTLTTAAPVLNLFVLAGGLLHALISRMGLYGILVYAGTLHIHLEVVGCLLSLEAAAVFFYSLMKSVYAGSAEPFKRAFRERLVFLLPVILLVFAAAAILEVFWSTWWVYTLTKQQVSWSYFHGHVCSVHVG</sequence>
<dbReference type="EMBL" id="CP104550">
    <property type="protein sequence ID" value="UXH31713.1"/>
    <property type="molecule type" value="Genomic_DNA"/>
</dbReference>
<evidence type="ECO:0000313" key="3">
    <source>
        <dbReference type="EMBL" id="UXH31713.1"/>
    </source>
</evidence>
<evidence type="ECO:0000313" key="4">
    <source>
        <dbReference type="Proteomes" id="UP001369247"/>
    </source>
</evidence>
<feature type="transmembrane region" description="Helical" evidence="1">
    <location>
        <begin position="125"/>
        <end position="146"/>
    </location>
</feature>
<evidence type="ECO:0008006" key="5">
    <source>
        <dbReference type="Google" id="ProtNLM"/>
    </source>
</evidence>
<accession>A0A9E7RT48</accession>
<reference evidence="3" key="1">
    <citation type="submission" date="2022-09" db="EMBL/GenBank/DDBJ databases">
        <title>Characterization of three MwoI isoschizomers from sequenced genome and metagenomes.</title>
        <authorList>
            <person name="Fomenkov A."/>
            <person name="Xu S.Y."/>
            <person name="Roberts R.J."/>
        </authorList>
    </citation>
    <scope>NUCLEOTIDE SEQUENCE</scope>
    <source>
        <strain evidence="3">DSM 2970</strain>
    </source>
</reference>
<keyword evidence="1" id="KW-1133">Transmembrane helix</keyword>
<keyword evidence="1" id="KW-0812">Transmembrane</keyword>
<gene>
    <name evidence="3" type="ORF">N5910_09325</name>
    <name evidence="2" type="ORF">U2150_00240</name>
</gene>
<reference evidence="2 4" key="2">
    <citation type="submission" date="2023-12" db="EMBL/GenBank/DDBJ databases">
        <title>Phenotypic and Genomic Characterization of Methanothermobacter wolfeii Strain BSEL, a CO2-Capturing Archaeon with Minimal Nutrient Requirements.</title>
        <authorList>
            <person name="Ale Enriquez F."/>
            <person name="Ahring B.K."/>
        </authorList>
    </citation>
    <scope>NUCLEOTIDE SEQUENCE [LARGE SCALE GENOMIC DNA]</scope>
    <source>
        <strain evidence="2 4">BSEL-1</strain>
    </source>
</reference>
<feature type="transmembrane region" description="Helical" evidence="1">
    <location>
        <begin position="55"/>
        <end position="74"/>
    </location>
</feature>
<name>A0A9E7RT48_METWO</name>
<dbReference type="EMBL" id="JAXUHJ010000003">
    <property type="protein sequence ID" value="MEJ8541930.1"/>
    <property type="molecule type" value="Genomic_DNA"/>
</dbReference>
<protein>
    <recommendedName>
        <fullName evidence="5">Stage II sporulation protein M</fullName>
    </recommendedName>
</protein>
<organism evidence="3">
    <name type="scientific">Methanothermobacter wolfeii</name>
    <name type="common">Methanobacterium wolfei</name>
    <dbReference type="NCBI Taxonomy" id="145261"/>
    <lineage>
        <taxon>Archaea</taxon>
        <taxon>Methanobacteriati</taxon>
        <taxon>Methanobacteriota</taxon>
        <taxon>Methanomada group</taxon>
        <taxon>Methanobacteria</taxon>
        <taxon>Methanobacteriales</taxon>
        <taxon>Methanobacteriaceae</taxon>
        <taxon>Methanothermobacter</taxon>
    </lineage>
</organism>
<feature type="transmembrane region" description="Helical" evidence="1">
    <location>
        <begin position="20"/>
        <end position="43"/>
    </location>
</feature>
<dbReference type="Proteomes" id="UP001369247">
    <property type="component" value="Unassembled WGS sequence"/>
</dbReference>
<dbReference type="AlphaFoldDB" id="A0A9E7RT48"/>
<dbReference type="Proteomes" id="UP001065373">
    <property type="component" value="Chromosome"/>
</dbReference>
<dbReference type="GeneID" id="58979465"/>
<keyword evidence="1" id="KW-0472">Membrane</keyword>
<feature type="transmembrane region" description="Helical" evidence="1">
    <location>
        <begin position="81"/>
        <end position="105"/>
    </location>
</feature>